<evidence type="ECO:0000256" key="1">
    <source>
        <dbReference type="SAM" id="Phobius"/>
    </source>
</evidence>
<proteinExistence type="predicted"/>
<keyword evidence="1" id="KW-0812">Transmembrane</keyword>
<organism evidence="2 3">
    <name type="scientific">Candidatus Wildermuthbacteria bacterium RIFCSPLOWO2_01_FULL_48_29</name>
    <dbReference type="NCBI Taxonomy" id="1802462"/>
    <lineage>
        <taxon>Bacteria</taxon>
        <taxon>Candidatus Wildermuthiibacteriota</taxon>
    </lineage>
</organism>
<dbReference type="AlphaFoldDB" id="A0A1G2RPZ6"/>
<dbReference type="GO" id="GO:0043107">
    <property type="term" value="P:type IV pilus-dependent motility"/>
    <property type="evidence" value="ECO:0007669"/>
    <property type="project" value="InterPro"/>
</dbReference>
<evidence type="ECO:0000313" key="2">
    <source>
        <dbReference type="EMBL" id="OHA74091.1"/>
    </source>
</evidence>
<dbReference type="EMBL" id="MHUH01000005">
    <property type="protein sequence ID" value="OHA74091.1"/>
    <property type="molecule type" value="Genomic_DNA"/>
</dbReference>
<comment type="caution">
    <text evidence="2">The sequence shown here is derived from an EMBL/GenBank/DDBJ whole genome shotgun (WGS) entry which is preliminary data.</text>
</comment>
<accession>A0A1G2RPZ6</accession>
<dbReference type="Proteomes" id="UP000178421">
    <property type="component" value="Unassembled WGS sequence"/>
</dbReference>
<sequence length="175" mass="18940">MKKLFRIILSAVLLAVSLLVLIVFVWPRYQEYRDMREEVEERKERLESGQRALAHLRQVEQTVLSRQGAFNKVVRAVPQDAGLPVLYDHLQQLGANSGLIVTSLSGTSAGEAAAGVVALNFQVGFSGSYGGLKNFLDAAKRSARVLNVNRVAISSVSPDSGELGITVELSAYAAP</sequence>
<gene>
    <name evidence="2" type="ORF">A2940_00360</name>
</gene>
<name>A0A1G2RPZ6_9BACT</name>
<protein>
    <recommendedName>
        <fullName evidence="4">Type 4a pilus biogenesis protein PilO</fullName>
    </recommendedName>
</protein>
<reference evidence="2 3" key="1">
    <citation type="journal article" date="2016" name="Nat. Commun.">
        <title>Thousands of microbial genomes shed light on interconnected biogeochemical processes in an aquifer system.</title>
        <authorList>
            <person name="Anantharaman K."/>
            <person name="Brown C.T."/>
            <person name="Hug L.A."/>
            <person name="Sharon I."/>
            <person name="Castelle C.J."/>
            <person name="Probst A.J."/>
            <person name="Thomas B.C."/>
            <person name="Singh A."/>
            <person name="Wilkins M.J."/>
            <person name="Karaoz U."/>
            <person name="Brodie E.L."/>
            <person name="Williams K.H."/>
            <person name="Hubbard S.S."/>
            <person name="Banfield J.F."/>
        </authorList>
    </citation>
    <scope>NUCLEOTIDE SEQUENCE [LARGE SCALE GENOMIC DNA]</scope>
</reference>
<dbReference type="GO" id="GO:0043683">
    <property type="term" value="P:type IV pilus assembly"/>
    <property type="evidence" value="ECO:0007669"/>
    <property type="project" value="InterPro"/>
</dbReference>
<keyword evidence="1" id="KW-0472">Membrane</keyword>
<feature type="transmembrane region" description="Helical" evidence="1">
    <location>
        <begin position="6"/>
        <end position="26"/>
    </location>
</feature>
<dbReference type="Pfam" id="PF04350">
    <property type="entry name" value="PilO"/>
    <property type="match status" value="1"/>
</dbReference>
<keyword evidence="1" id="KW-1133">Transmembrane helix</keyword>
<evidence type="ECO:0000313" key="3">
    <source>
        <dbReference type="Proteomes" id="UP000178421"/>
    </source>
</evidence>
<dbReference type="InterPro" id="IPR007445">
    <property type="entry name" value="PilO"/>
</dbReference>
<dbReference type="InterPro" id="IPR014717">
    <property type="entry name" value="Transl_elong_EF1B/ribsomal_bS6"/>
</dbReference>
<evidence type="ECO:0008006" key="4">
    <source>
        <dbReference type="Google" id="ProtNLM"/>
    </source>
</evidence>
<dbReference type="Gene3D" id="3.30.70.60">
    <property type="match status" value="1"/>
</dbReference>